<accession>A0ABT2YZG8</accession>
<comment type="caution">
    <text evidence="1">The sequence shown here is derived from an EMBL/GenBank/DDBJ whole genome shotgun (WGS) entry which is preliminary data.</text>
</comment>
<proteinExistence type="predicted"/>
<organism evidence="1 2">
    <name type="scientific">Albidovulum sediminicola</name>
    <dbReference type="NCBI Taxonomy" id="2984331"/>
    <lineage>
        <taxon>Bacteria</taxon>
        <taxon>Pseudomonadati</taxon>
        <taxon>Pseudomonadota</taxon>
        <taxon>Alphaproteobacteria</taxon>
        <taxon>Rhodobacterales</taxon>
        <taxon>Paracoccaceae</taxon>
        <taxon>Albidovulum</taxon>
    </lineage>
</organism>
<dbReference type="InterPro" id="IPR010865">
    <property type="entry name" value="DUF1499"/>
</dbReference>
<sequence>MRAALLLVVALLAGGMAYVRLAPSDPARWHIDPVGTDTPAGRVLAVPGGARAVVRFANTTPATLLGQLDAIALSAPRTRRLAGSAAEGRITWVTRSALFGFPDYTTAAARAEGAATRLDLFARQRFGRNDLGVNAARLLEWLARLAP</sequence>
<evidence type="ECO:0000313" key="2">
    <source>
        <dbReference type="Proteomes" id="UP001652503"/>
    </source>
</evidence>
<name>A0ABT2YZG8_9RHOB</name>
<gene>
    <name evidence="1" type="ORF">OE647_05935</name>
</gene>
<dbReference type="EMBL" id="JAOWLA010000004">
    <property type="protein sequence ID" value="MCV2864279.1"/>
    <property type="molecule type" value="Genomic_DNA"/>
</dbReference>
<dbReference type="RefSeq" id="WP_263720772.1">
    <property type="nucleotide sequence ID" value="NZ_JAOWLA010000004.1"/>
</dbReference>
<protein>
    <submittedName>
        <fullName evidence="1">DUF1499 domain-containing protein</fullName>
    </submittedName>
</protein>
<keyword evidence="2" id="KW-1185">Reference proteome</keyword>
<dbReference type="Proteomes" id="UP001652503">
    <property type="component" value="Unassembled WGS sequence"/>
</dbReference>
<evidence type="ECO:0000313" key="1">
    <source>
        <dbReference type="EMBL" id="MCV2864279.1"/>
    </source>
</evidence>
<reference evidence="1 2" key="1">
    <citation type="submission" date="2022-10" db="EMBL/GenBank/DDBJ databases">
        <title>Defluviimonas sp. nov., isolated from ocean surface water.</title>
        <authorList>
            <person name="He W."/>
            <person name="Wang L."/>
            <person name="Zhang D.-F."/>
        </authorList>
    </citation>
    <scope>NUCLEOTIDE SEQUENCE [LARGE SCALE GENOMIC DNA]</scope>
    <source>
        <strain evidence="1 2">WL0075</strain>
    </source>
</reference>
<dbReference type="Pfam" id="PF07386">
    <property type="entry name" value="DUF1499"/>
    <property type="match status" value="1"/>
</dbReference>